<dbReference type="SMART" id="SM01026">
    <property type="entry name" value="Beach"/>
    <property type="match status" value="1"/>
</dbReference>
<dbReference type="PROSITE" id="PS50082">
    <property type="entry name" value="WD_REPEATS_2"/>
    <property type="match status" value="2"/>
</dbReference>
<dbReference type="EMBL" id="BDGG01000003">
    <property type="protein sequence ID" value="GAU96134.1"/>
    <property type="molecule type" value="Genomic_DNA"/>
</dbReference>
<protein>
    <recommendedName>
        <fullName evidence="9">BEACH domain-containing protein</fullName>
    </recommendedName>
</protein>
<gene>
    <name evidence="7" type="primary">RvY_07622-1</name>
    <name evidence="7" type="synonym">RvY_07622.1</name>
    <name evidence="7" type="ORF">RvY_07622</name>
</gene>
<dbReference type="InterPro" id="IPR016024">
    <property type="entry name" value="ARM-type_fold"/>
</dbReference>
<dbReference type="PROSITE" id="PS50197">
    <property type="entry name" value="BEACH"/>
    <property type="match status" value="1"/>
</dbReference>
<evidence type="ECO:0000256" key="3">
    <source>
        <dbReference type="PROSITE-ProRule" id="PRU00221"/>
    </source>
</evidence>
<dbReference type="InterPro" id="IPR036372">
    <property type="entry name" value="BEACH_dom_sf"/>
</dbReference>
<evidence type="ECO:0000259" key="5">
    <source>
        <dbReference type="PROSITE" id="PS50197"/>
    </source>
</evidence>
<feature type="repeat" description="WD" evidence="3">
    <location>
        <begin position="2432"/>
        <end position="2465"/>
    </location>
</feature>
<dbReference type="InterPro" id="IPR031570">
    <property type="entry name" value="NBEA/BDCP_DUF4704"/>
</dbReference>
<evidence type="ECO:0000256" key="2">
    <source>
        <dbReference type="ARBA" id="ARBA00022737"/>
    </source>
</evidence>
<dbReference type="GO" id="GO:0005829">
    <property type="term" value="C:cytosol"/>
    <property type="evidence" value="ECO:0007669"/>
    <property type="project" value="TreeGrafter"/>
</dbReference>
<dbReference type="InterPro" id="IPR000409">
    <property type="entry name" value="BEACH_dom"/>
</dbReference>
<evidence type="ECO:0000313" key="7">
    <source>
        <dbReference type="EMBL" id="GAU96134.1"/>
    </source>
</evidence>
<dbReference type="InterPro" id="IPR019775">
    <property type="entry name" value="WD40_repeat_CS"/>
</dbReference>
<feature type="repeat" description="WD" evidence="3">
    <location>
        <begin position="2483"/>
        <end position="2524"/>
    </location>
</feature>
<dbReference type="InterPro" id="IPR046851">
    <property type="entry name" value="NBCH_WD40"/>
</dbReference>
<dbReference type="SUPFAM" id="SSF81837">
    <property type="entry name" value="BEACH domain"/>
    <property type="match status" value="1"/>
</dbReference>
<evidence type="ECO:0000313" key="8">
    <source>
        <dbReference type="Proteomes" id="UP000186922"/>
    </source>
</evidence>
<dbReference type="GO" id="GO:0008104">
    <property type="term" value="P:intracellular protein localization"/>
    <property type="evidence" value="ECO:0007669"/>
    <property type="project" value="TreeGrafter"/>
</dbReference>
<dbReference type="Pfam" id="PF16057">
    <property type="entry name" value="DUF4800"/>
    <property type="match status" value="1"/>
</dbReference>
<reference evidence="7 8" key="1">
    <citation type="journal article" date="2016" name="Nat. Commun.">
        <title>Extremotolerant tardigrade genome and improved radiotolerance of human cultured cells by tardigrade-unique protein.</title>
        <authorList>
            <person name="Hashimoto T."/>
            <person name="Horikawa D.D."/>
            <person name="Saito Y."/>
            <person name="Kuwahara H."/>
            <person name="Kozuka-Hata H."/>
            <person name="Shin-I T."/>
            <person name="Minakuchi Y."/>
            <person name="Ohishi K."/>
            <person name="Motoyama A."/>
            <person name="Aizu T."/>
            <person name="Enomoto A."/>
            <person name="Kondo K."/>
            <person name="Tanaka S."/>
            <person name="Hara Y."/>
            <person name="Koshikawa S."/>
            <person name="Sagara H."/>
            <person name="Miura T."/>
            <person name="Yokobori S."/>
            <person name="Miyagawa K."/>
            <person name="Suzuki Y."/>
            <person name="Kubo T."/>
            <person name="Oyama M."/>
            <person name="Kohara Y."/>
            <person name="Fujiyama A."/>
            <person name="Arakawa K."/>
            <person name="Katayama T."/>
            <person name="Toyoda A."/>
            <person name="Kunieda T."/>
        </authorList>
    </citation>
    <scope>NUCLEOTIDE SEQUENCE [LARGE SCALE GENOMIC DNA]</scope>
    <source>
        <strain evidence="7 8">YOKOZUNA-1</strain>
    </source>
</reference>
<evidence type="ECO:0008006" key="9">
    <source>
        <dbReference type="Google" id="ProtNLM"/>
    </source>
</evidence>
<dbReference type="InterPro" id="IPR050865">
    <property type="entry name" value="BEACH_Domain"/>
</dbReference>
<dbReference type="Pfam" id="PF02138">
    <property type="entry name" value="Beach"/>
    <property type="match status" value="1"/>
</dbReference>
<dbReference type="PANTHER" id="PTHR13743:SF112">
    <property type="entry name" value="BEACH DOMAIN-CONTAINING PROTEIN"/>
    <property type="match status" value="1"/>
</dbReference>
<dbReference type="SMART" id="SM00320">
    <property type="entry name" value="WD40"/>
    <property type="match status" value="4"/>
</dbReference>
<evidence type="ECO:0000256" key="4">
    <source>
        <dbReference type="SAM" id="MobiDB-lite"/>
    </source>
</evidence>
<name>A0A1D1V2U9_RAMVA</name>
<keyword evidence="1 3" id="KW-0853">WD repeat</keyword>
<dbReference type="InterPro" id="IPR011989">
    <property type="entry name" value="ARM-like"/>
</dbReference>
<dbReference type="InterPro" id="IPR001680">
    <property type="entry name" value="WD40_rpt"/>
</dbReference>
<dbReference type="GO" id="GO:0019901">
    <property type="term" value="F:protein kinase binding"/>
    <property type="evidence" value="ECO:0007669"/>
    <property type="project" value="TreeGrafter"/>
</dbReference>
<keyword evidence="8" id="KW-1185">Reference proteome</keyword>
<dbReference type="Gene3D" id="2.60.120.200">
    <property type="match status" value="1"/>
</dbReference>
<dbReference type="Pfam" id="PF15787">
    <property type="entry name" value="DUF4704"/>
    <property type="match status" value="1"/>
</dbReference>
<feature type="region of interest" description="Disordered" evidence="4">
    <location>
        <begin position="1328"/>
        <end position="1359"/>
    </location>
</feature>
<dbReference type="InterPro" id="IPR015943">
    <property type="entry name" value="WD40/YVTN_repeat-like_dom_sf"/>
</dbReference>
<dbReference type="Proteomes" id="UP000186922">
    <property type="component" value="Unassembled WGS sequence"/>
</dbReference>
<feature type="domain" description="BEACH" evidence="5">
    <location>
        <begin position="1987"/>
        <end position="2279"/>
    </location>
</feature>
<dbReference type="Gene3D" id="1.10.1540.10">
    <property type="entry name" value="BEACH domain"/>
    <property type="match status" value="1"/>
</dbReference>
<comment type="caution">
    <text evidence="7">The sequence shown here is derived from an EMBL/GenBank/DDBJ whole genome shotgun (WGS) entry which is preliminary data.</text>
</comment>
<dbReference type="Gene3D" id="2.30.29.30">
    <property type="entry name" value="Pleckstrin-homology domain (PH domain)/Phosphotyrosine-binding domain (PTB)"/>
    <property type="match status" value="1"/>
</dbReference>
<dbReference type="SUPFAM" id="SSF49899">
    <property type="entry name" value="Concanavalin A-like lectins/glucanases"/>
    <property type="match status" value="1"/>
</dbReference>
<dbReference type="OrthoDB" id="26681at2759"/>
<dbReference type="InterPro" id="IPR011993">
    <property type="entry name" value="PH-like_dom_sf"/>
</dbReference>
<evidence type="ECO:0000259" key="6">
    <source>
        <dbReference type="PROSITE" id="PS51783"/>
    </source>
</evidence>
<keyword evidence="2" id="KW-0677">Repeat</keyword>
<dbReference type="InterPro" id="IPR036322">
    <property type="entry name" value="WD40_repeat_dom_sf"/>
</dbReference>
<dbReference type="PANTHER" id="PTHR13743">
    <property type="entry name" value="BEIGE/BEACH-RELATED"/>
    <property type="match status" value="1"/>
</dbReference>
<feature type="domain" description="BEACH-type PH" evidence="6">
    <location>
        <begin position="1875"/>
        <end position="1974"/>
    </location>
</feature>
<dbReference type="PROSITE" id="PS51783">
    <property type="entry name" value="PH_BEACH"/>
    <property type="match status" value="1"/>
</dbReference>
<dbReference type="SUPFAM" id="SSF48371">
    <property type="entry name" value="ARM repeat"/>
    <property type="match status" value="1"/>
</dbReference>
<dbReference type="Gene3D" id="2.130.10.10">
    <property type="entry name" value="YVTN repeat-like/Quinoprotein amine dehydrogenase"/>
    <property type="match status" value="1"/>
</dbReference>
<proteinExistence type="predicted"/>
<dbReference type="GO" id="GO:0016020">
    <property type="term" value="C:membrane"/>
    <property type="evidence" value="ECO:0007669"/>
    <property type="project" value="TreeGrafter"/>
</dbReference>
<dbReference type="CDD" id="cd01201">
    <property type="entry name" value="PH_BEACH"/>
    <property type="match status" value="1"/>
</dbReference>
<dbReference type="InterPro" id="IPR023362">
    <property type="entry name" value="PH-BEACH_dom"/>
</dbReference>
<dbReference type="Pfam" id="PF14844">
    <property type="entry name" value="PH_BEACH"/>
    <property type="match status" value="1"/>
</dbReference>
<dbReference type="Pfam" id="PF20426">
    <property type="entry name" value="NBCH_WD40"/>
    <property type="match status" value="1"/>
</dbReference>
<dbReference type="SUPFAM" id="SSF50978">
    <property type="entry name" value="WD40 repeat-like"/>
    <property type="match status" value="1"/>
</dbReference>
<dbReference type="InterPro" id="IPR013320">
    <property type="entry name" value="ConA-like_dom_sf"/>
</dbReference>
<dbReference type="Gene3D" id="1.25.10.10">
    <property type="entry name" value="Leucine-rich Repeat Variant"/>
    <property type="match status" value="1"/>
</dbReference>
<accession>A0A1D1V2U9</accession>
<dbReference type="CDD" id="cd06071">
    <property type="entry name" value="Beach"/>
    <property type="match status" value="1"/>
</dbReference>
<organism evidence="7 8">
    <name type="scientific">Ramazzottius varieornatus</name>
    <name type="common">Water bear</name>
    <name type="synonym">Tardigrade</name>
    <dbReference type="NCBI Taxonomy" id="947166"/>
    <lineage>
        <taxon>Eukaryota</taxon>
        <taxon>Metazoa</taxon>
        <taxon>Ecdysozoa</taxon>
        <taxon>Tardigrada</taxon>
        <taxon>Eutardigrada</taxon>
        <taxon>Parachela</taxon>
        <taxon>Hypsibioidea</taxon>
        <taxon>Ramazzottiidae</taxon>
        <taxon>Ramazzottius</taxon>
    </lineage>
</organism>
<dbReference type="PROSITE" id="PS00678">
    <property type="entry name" value="WD_REPEATS_1"/>
    <property type="match status" value="1"/>
</dbReference>
<dbReference type="STRING" id="947166.A0A1D1V2U9"/>
<dbReference type="SUPFAM" id="SSF50729">
    <property type="entry name" value="PH domain-like"/>
    <property type="match status" value="1"/>
</dbReference>
<dbReference type="FunFam" id="1.10.1540.10:FF:000001">
    <property type="entry name" value="neurobeachin isoform X1"/>
    <property type="match status" value="1"/>
</dbReference>
<sequence>MTLDRIIPESDNVRYAKMPKDDLQHYWMLYSMQGEGKHFDKCITIFLDNYRKCLLDCDNEALIVNVTGSESVGVDNGPHLFNLPDGFLTAVSRSFRRYVDIVANKVDLSEADVQHVVHLTKVLIVLARNVDNLSQLASSSSVNDCVAIAGSVLRKDFVSQHGKLQRWTDHLIRLAFQFLRVLYDPLSLWTHTLRKTESSDGFAAGSPPPVQSCVMSLISKCIAPGEECRQSWLTILALHALGSLLAGSRTNGVAVTSEGLIQHLFQLLTPSSTEDFDEATVELVLQCITLMVYTLLEASPDERSLDVSTLFSVFLQTLRSLPSSRDNTKQIKFKMLECIQDMSHYIDRSTLQAIFIGVGIFEQLVQITQQAADVVASKDGMRLAVSSIKVLASILRNSAHSKNLFVERIGYRMFFDVLTTITDANTEFIEALLELVVESSEKRVDVLVVSNPAAAVMLLNYAAVLKSADLQLLIVKRIHGLVAKKMHSRIQCSAYGMLEAVLTVLGTSPNIRQDVADQLIKLFETIASHSIDPIELRMLFRLLAEPVDNASSSSYKARLIQSISVIAESANNKTPVRYFDIQGDNDGIVVAASRNKWPGPGFSFHAWVCLDDRPLMTTISAENAFVRRILYSVLNCQGLGFEAFFTYECVLVVAVSNKKEYVALSLTDHGLHDCKWHCITIVHAPARRPFGSSTLSLYLDGRLVHATAMKLPPFSDPFTFLRIGSAPVKAVKTTGTTTQRNFSYPDSLPVAPMSPKLPAHELITVQQGSQDHIFGVPVSLKGQLNSVCIFSDAVLPSEAKELFDGGPNIVFRPESAAGDLASRLFLYYHSNGCQGNQCADLSPSREHDGTFSGNLSTAWNMSASLACVGGFGCLLPLLDQANTSLPRSPAGSDRLSNNNSIEMLDKDADSSAVDSGLSDWLVVQSTTPSRQSDRSSVAAFIHLLRKLITHSPEMQDDVTQSSVLAVIGLLLSRIESQLLDVDVLFALEALVEAAQGSQVWISLLTDVYQNLLFNFRIWVKAEFTVRLGHLQYVRKLIKDDKKSFRKKFGVQLFLDTLRIYSTKTSAAAATLTEDEGDILRKHTIGVIQEFVCQNITHYEIAALISFLLASSCEKTVEDLLTMLLTVLESPNKSDQIYLLFFEPHAADSLYYLLLKSRLSSDIKDKVVQLLSHLLKSGKVYDKSKTRLRLLDVGIGGMLLMMPGDLPLEFTKVYLEQYLSNSLDHPSKFACVLALFNKLQNAAVMVKLDFARKLLYALYMKQGATAQIAAQPGWYHSLTNLFVEAPMAVTPETEKTRGSSVSDLIDLQSPEEDPVSFNEAVRGRMAGGDYLASQSVEDDTKSETESYMSRDAADQPDFVDTRKERQRMLSFSNVSRSSLGINEPDSPSFRRNGAAEELVLATGNFTFLDDALAHATSKPETAQDDLCNVTLNILSTVLWQGIDGSSVMAWGKRAEVIVSLDMIALGNYLYRRPEELKRRLYEAAVQVVTSDVRKDPTKSSNIENAELVIRFVHDFITAPDLHVNIGTKLSEKLLEDLSTLFDTIRVWEADTSSGWSETLQMAMDIWLTVTRCPEMNHCSIVIPKLHYLIQHRLSCSRREVCYILSALNDALFMAIDMSNQEHISFIVPVLRLILEKWGTTLSSARYLPNIPALSVSPQTWPIIQKYFRSPEWGNFVGNHVTPLSRDYVHAVCKIRKERMGEFWNEAQDAAMSQLHKRNKAFGESKLRFTQEYIEPVKRKIQDENYRFGSAQQITKAEIARTTRKWEELRRYLFRERGPWFAGGKLETMSLRMSPHENFFRMRPKLSENFHFDLHTAAAQLRDYTAPQYHPEDSQLVHIVVAKEAKVDHVVEDFTFDEEVELVPATRAPSAETQELEQKEKMVMQELCDLVTITELVQGRFELTTQRIKFHAMNPTFDANTGESYDIEVPLSSLREIHPRRYNLRRSAMEFFLVDQTNFLINFKIKTRNEIYRKIISLKPPSLTFFKSTNPSSLLRASNLTQRWVQREISNFEYLMALNTIAGRTYNDLSQYPVFPWVLRDYKSEELNLDDPGTFRDFTRPMGVQNPKSVNEVRNKFDNFEDPTGTIEPFHYGQHYSNPASVIHYLLRVEPFTTMHIQLQSGRFDVADRQFHSIASTWELLWNNPNDVKELIPEFFYLPEFLVNLNGFDLGRLQQSRDRVNDVLLPKWASTPEEFIYRHRKALESDYVSAHLHEWIDLVFGYKQQGPEAIEALNVFYYCTYEGAVDLDAIKDPVERQATEGMINNFGQTPTQLLKEPHPRRLTFDEALRKYSAVEGRSLNVFHHTKYLKAFLVEANVEGDALVYLALPRAAMRAASAQGVKSDLITLGMSGSVGIHSWTPFDRSSAKNMTFERDPAMLNARFARSIAGPFHPSLNVTSNLFAITADCRLLFFCGNWDNSLRLFNFAKGKITAQVIRHRDLITCVALDNIGLTLISGSRDTTCLIWEVTQQGGVPLGINGKPLQTLYGHTSEVTSVAISVELDMAVSGAADGTLIVHTVKNGSYVRTLYPNRTIPCSPRNRVNKVVIMYDGKICAASYFPECRLGKHSIDLYSVNGKHLYTAPMMGFVNELTTSEDFVISGDADGRLEIRDWFELKQVYSMQVSGSIASLAVTRQNSHILAGLQDGKLIIVTVAPNIMDVVDR</sequence>
<feature type="region of interest" description="Disordered" evidence="4">
    <location>
        <begin position="1291"/>
        <end position="1313"/>
    </location>
</feature>
<evidence type="ECO:0000256" key="1">
    <source>
        <dbReference type="ARBA" id="ARBA00022574"/>
    </source>
</evidence>